<sequence length="421" mass="47213">MTWLGRDDNRDWLLVFDNVDLDYDRGGAEGAYDVRKYVPWDHGAVLITTRLSRLAQLAPPGYSRKLVKVDGRLGRAILEAWYGGNLGAGADDLLTLLDGLPLALAQAASYLRETGVSITKYLEIYCRQWDELMASGTGRPLQDYEQGSIATTWVVSFQQIEAQDGPAGSLLRLWAFLDNNHLWHGLLTVAGRDGSDKRHWPQWLVGLAVSEARFLEAVRLLLRYSMIEANEDVRAGYSMHPVVHRWALHLDEGSRKAYYARLALTLVGLSVPMSTERKYWVLQQQLLPHGQHCAEWLQSDRTDSLELADGDQLEALHNLGNLYAQQGRRAEAEAMYQRALAGYERALGPDHTDTLKTVNNLGILYNNQSRPAEAEAMYQRALAGYEKALGPDYPETRMALRNLVLLQESTGFRGGEALEEG</sequence>
<feature type="repeat" description="TPR" evidence="1">
    <location>
        <begin position="313"/>
        <end position="346"/>
    </location>
</feature>
<dbReference type="SUPFAM" id="SSF48452">
    <property type="entry name" value="TPR-like"/>
    <property type="match status" value="1"/>
</dbReference>
<dbReference type="AlphaFoldDB" id="A0A9P9BLB1"/>
<dbReference type="PANTHER" id="PTHR46082">
    <property type="entry name" value="ATP/GTP-BINDING PROTEIN-RELATED"/>
    <property type="match status" value="1"/>
</dbReference>
<dbReference type="GeneID" id="70183918"/>
<evidence type="ECO:0000313" key="3">
    <source>
        <dbReference type="Proteomes" id="UP000756346"/>
    </source>
</evidence>
<proteinExistence type="predicted"/>
<dbReference type="Gene3D" id="1.25.40.10">
    <property type="entry name" value="Tetratricopeptide repeat domain"/>
    <property type="match status" value="1"/>
</dbReference>
<gene>
    <name evidence="2" type="ORF">B0I36DRAFT_32676</name>
</gene>
<dbReference type="InterPro" id="IPR011990">
    <property type="entry name" value="TPR-like_helical_dom_sf"/>
</dbReference>
<dbReference type="InterPro" id="IPR019734">
    <property type="entry name" value="TPR_rpt"/>
</dbReference>
<organism evidence="2 3">
    <name type="scientific">Microdochium trichocladiopsis</name>
    <dbReference type="NCBI Taxonomy" id="1682393"/>
    <lineage>
        <taxon>Eukaryota</taxon>
        <taxon>Fungi</taxon>
        <taxon>Dikarya</taxon>
        <taxon>Ascomycota</taxon>
        <taxon>Pezizomycotina</taxon>
        <taxon>Sordariomycetes</taxon>
        <taxon>Xylariomycetidae</taxon>
        <taxon>Xylariales</taxon>
        <taxon>Microdochiaceae</taxon>
        <taxon>Microdochium</taxon>
    </lineage>
</organism>
<keyword evidence="3" id="KW-1185">Reference proteome</keyword>
<dbReference type="PROSITE" id="PS50005">
    <property type="entry name" value="TPR"/>
    <property type="match status" value="1"/>
</dbReference>
<keyword evidence="1" id="KW-0802">TPR repeat</keyword>
<dbReference type="EMBL" id="JAGTJQ010000010">
    <property type="protein sequence ID" value="KAH7021522.1"/>
    <property type="molecule type" value="Genomic_DNA"/>
</dbReference>
<dbReference type="OrthoDB" id="1658288at2759"/>
<dbReference type="InterPro" id="IPR053137">
    <property type="entry name" value="NLR-like"/>
</dbReference>
<name>A0A9P9BLB1_9PEZI</name>
<evidence type="ECO:0000313" key="2">
    <source>
        <dbReference type="EMBL" id="KAH7021522.1"/>
    </source>
</evidence>
<reference evidence="2" key="1">
    <citation type="journal article" date="2021" name="Nat. Commun.">
        <title>Genetic determinants of endophytism in the Arabidopsis root mycobiome.</title>
        <authorList>
            <person name="Mesny F."/>
            <person name="Miyauchi S."/>
            <person name="Thiergart T."/>
            <person name="Pickel B."/>
            <person name="Atanasova L."/>
            <person name="Karlsson M."/>
            <person name="Huettel B."/>
            <person name="Barry K.W."/>
            <person name="Haridas S."/>
            <person name="Chen C."/>
            <person name="Bauer D."/>
            <person name="Andreopoulos W."/>
            <person name="Pangilinan J."/>
            <person name="LaButti K."/>
            <person name="Riley R."/>
            <person name="Lipzen A."/>
            <person name="Clum A."/>
            <person name="Drula E."/>
            <person name="Henrissat B."/>
            <person name="Kohler A."/>
            <person name="Grigoriev I.V."/>
            <person name="Martin F.M."/>
            <person name="Hacquard S."/>
        </authorList>
    </citation>
    <scope>NUCLEOTIDE SEQUENCE</scope>
    <source>
        <strain evidence="2">MPI-CAGE-CH-0230</strain>
    </source>
</reference>
<comment type="caution">
    <text evidence="2">The sequence shown here is derived from an EMBL/GenBank/DDBJ whole genome shotgun (WGS) entry which is preliminary data.</text>
</comment>
<dbReference type="SMART" id="SM00028">
    <property type="entry name" value="TPR"/>
    <property type="match status" value="2"/>
</dbReference>
<protein>
    <submittedName>
        <fullName evidence="2">Tetratricopeptide repeat-domain-containing protein</fullName>
    </submittedName>
</protein>
<dbReference type="Pfam" id="PF13424">
    <property type="entry name" value="TPR_12"/>
    <property type="match status" value="1"/>
</dbReference>
<dbReference type="RefSeq" id="XP_046007723.1">
    <property type="nucleotide sequence ID" value="XM_046154372.1"/>
</dbReference>
<dbReference type="Proteomes" id="UP000756346">
    <property type="component" value="Unassembled WGS sequence"/>
</dbReference>
<accession>A0A9P9BLB1</accession>
<dbReference type="PANTHER" id="PTHR46082:SF6">
    <property type="entry name" value="AAA+ ATPASE DOMAIN-CONTAINING PROTEIN-RELATED"/>
    <property type="match status" value="1"/>
</dbReference>
<evidence type="ECO:0000256" key="1">
    <source>
        <dbReference type="PROSITE-ProRule" id="PRU00339"/>
    </source>
</evidence>